<dbReference type="EMBL" id="LR729081">
    <property type="protein sequence ID" value="VWP01069.1"/>
    <property type="molecule type" value="Genomic_DNA"/>
</dbReference>
<dbReference type="GO" id="GO:0004252">
    <property type="term" value="F:serine-type endopeptidase activity"/>
    <property type="evidence" value="ECO:0007669"/>
    <property type="project" value="UniProtKB-EC"/>
</dbReference>
<protein>
    <submittedName>
        <fullName evidence="2">Lon protease )</fullName>
        <ecNumber evidence="2">3.4.21.53</ecNumber>
    </submittedName>
</protein>
<feature type="region of interest" description="Disordered" evidence="1">
    <location>
        <begin position="210"/>
        <end position="259"/>
    </location>
</feature>
<feature type="compositionally biased region" description="Polar residues" evidence="1">
    <location>
        <begin position="240"/>
        <end position="252"/>
    </location>
</feature>
<evidence type="ECO:0000256" key="1">
    <source>
        <dbReference type="SAM" id="MobiDB-lite"/>
    </source>
</evidence>
<keyword evidence="2" id="KW-0378">Hydrolase</keyword>
<reference evidence="2" key="1">
    <citation type="submission" date="2019-10" db="EMBL/GenBank/DDBJ databases">
        <authorList>
            <person name="Nor Muhammad N."/>
        </authorList>
    </citation>
    <scope>NUCLEOTIDE SEQUENCE</scope>
</reference>
<proteinExistence type="predicted"/>
<feature type="region of interest" description="Disordered" evidence="1">
    <location>
        <begin position="1"/>
        <end position="28"/>
    </location>
</feature>
<sequence length="372" mass="40584">MMSTSTIFSPVISRPSNKEQLRPLGSTKPAFTTRMGRGIWQPSDAAHGSPQLHKGSIVVGDFWTDTLFNPIWAPTSTRATASSANMAPTQSVYSSSPESLATTPDDDFTDSSFLSISSIDFDSPPRTAASTDAVLGSARLSGAFEDDYDRPEASPNFIRKLLRRSKSLRRQARMRDGDFRDSDDERDFSVASEWDPIVRPVAPVSVQHLPPSNALEQVDSETRSERVPSRLSRRVKVPSPINTSRTHGSIGTKSRRKEYEVEVGRVDGSEFTSSESGFDADDENDAFRGGMKMNAVSLTIAGANKGNTAALLSTPPKKSYAAIVATSPPRSNTPESKVIVPQAIQAARILEARRGDGTRGFQWRPFVEPFDI</sequence>
<dbReference type="GO" id="GO:0006508">
    <property type="term" value="P:proteolysis"/>
    <property type="evidence" value="ECO:0007669"/>
    <property type="project" value="UniProtKB-KW"/>
</dbReference>
<gene>
    <name evidence="2" type="primary">A3MZ94</name>
</gene>
<dbReference type="AlphaFoldDB" id="A0A5K1K521"/>
<accession>A0A5K1K521</accession>
<name>A0A5K1K521_9APHY</name>
<evidence type="ECO:0000313" key="2">
    <source>
        <dbReference type="EMBL" id="VWP01069.1"/>
    </source>
</evidence>
<feature type="region of interest" description="Disordered" evidence="1">
    <location>
        <begin position="78"/>
        <end position="106"/>
    </location>
</feature>
<feature type="compositionally biased region" description="Polar residues" evidence="1">
    <location>
        <begin position="85"/>
        <end position="101"/>
    </location>
</feature>
<organism evidence="2">
    <name type="scientific">Ganoderma boninense</name>
    <dbReference type="NCBI Taxonomy" id="34458"/>
    <lineage>
        <taxon>Eukaryota</taxon>
        <taxon>Fungi</taxon>
        <taxon>Dikarya</taxon>
        <taxon>Basidiomycota</taxon>
        <taxon>Agaricomycotina</taxon>
        <taxon>Agaricomycetes</taxon>
        <taxon>Polyporales</taxon>
        <taxon>Polyporaceae</taxon>
        <taxon>Ganoderma</taxon>
    </lineage>
</organism>
<keyword evidence="2" id="KW-0645">Protease</keyword>
<dbReference type="EC" id="3.4.21.53" evidence="2"/>